<dbReference type="GO" id="GO:0004497">
    <property type="term" value="F:monooxygenase activity"/>
    <property type="evidence" value="ECO:0007669"/>
    <property type="project" value="UniProtKB-KW"/>
</dbReference>
<dbReference type="PANTHER" id="PTHR46696">
    <property type="entry name" value="P450, PUTATIVE (EUROFUNG)-RELATED"/>
    <property type="match status" value="1"/>
</dbReference>
<dbReference type="CDD" id="cd11035">
    <property type="entry name" value="P450cam-like"/>
    <property type="match status" value="1"/>
</dbReference>
<dbReference type="eggNOG" id="COG2124">
    <property type="taxonomic scope" value="Bacteria"/>
</dbReference>
<name>K5B878_MYCHD</name>
<comment type="similarity">
    <text evidence="1 7">Belongs to the cytochrome P450 family.</text>
</comment>
<evidence type="ECO:0000256" key="3">
    <source>
        <dbReference type="ARBA" id="ARBA00022723"/>
    </source>
</evidence>
<protein>
    <submittedName>
        <fullName evidence="8">Cytochrome P450 family protein</fullName>
    </submittedName>
</protein>
<dbReference type="PATRIC" id="fig|1122247.3.peg.2656"/>
<dbReference type="InterPro" id="IPR017972">
    <property type="entry name" value="Cyt_P450_CS"/>
</dbReference>
<evidence type="ECO:0000256" key="6">
    <source>
        <dbReference type="ARBA" id="ARBA00023033"/>
    </source>
</evidence>
<evidence type="ECO:0000256" key="2">
    <source>
        <dbReference type="ARBA" id="ARBA00022617"/>
    </source>
</evidence>
<proteinExistence type="inferred from homology"/>
<dbReference type="PANTHER" id="PTHR46696:SF6">
    <property type="entry name" value="P450, PUTATIVE (EUROFUNG)-RELATED"/>
    <property type="match status" value="1"/>
</dbReference>
<dbReference type="RefSeq" id="WP_005628466.1">
    <property type="nucleotide sequence ID" value="NZ_AMRA01000076.1"/>
</dbReference>
<dbReference type="EMBL" id="AMRA01000076">
    <property type="protein sequence ID" value="EKF23223.1"/>
    <property type="molecule type" value="Genomic_DNA"/>
</dbReference>
<evidence type="ECO:0000256" key="1">
    <source>
        <dbReference type="ARBA" id="ARBA00010617"/>
    </source>
</evidence>
<dbReference type="Gene3D" id="1.10.630.10">
    <property type="entry name" value="Cytochrome P450"/>
    <property type="match status" value="1"/>
</dbReference>
<dbReference type="InterPro" id="IPR001128">
    <property type="entry name" value="Cyt_P450"/>
</dbReference>
<organism evidence="8 9">
    <name type="scientific">Mycolicibacterium hassiacum (strain DSM 44199 / CIP 105218 / JCM 12690 / 3849)</name>
    <name type="common">Mycobacterium hassiacum</name>
    <dbReference type="NCBI Taxonomy" id="1122247"/>
    <lineage>
        <taxon>Bacteria</taxon>
        <taxon>Bacillati</taxon>
        <taxon>Actinomycetota</taxon>
        <taxon>Actinomycetes</taxon>
        <taxon>Mycobacteriales</taxon>
        <taxon>Mycobacteriaceae</taxon>
        <taxon>Mycolicibacterium</taxon>
    </lineage>
</organism>
<dbReference type="Pfam" id="PF00067">
    <property type="entry name" value="p450"/>
    <property type="match status" value="1"/>
</dbReference>
<keyword evidence="5 7" id="KW-0408">Iron</keyword>
<dbReference type="PRINTS" id="PR00359">
    <property type="entry name" value="BP450"/>
</dbReference>
<dbReference type="AlphaFoldDB" id="K5B878"/>
<dbReference type="GO" id="GO:0005506">
    <property type="term" value="F:iron ion binding"/>
    <property type="evidence" value="ECO:0007669"/>
    <property type="project" value="InterPro"/>
</dbReference>
<sequence length="403" mass="45252">MTTSEQQVGQCPVSNFELMGINGPALTGFSQIDALQDKARPFLQNTEGEHKYWIFTDYKTILDGLQHPELWSSSVIVPTDPNPPYKWIPVMLDPPEHTKWRQVLAEYFSPGRTRSMREQQHELAAGIVEKIAAKGECDFVKEVARVFPSTIFLDIMGMPVDKLDEFLEWEDKILHQVGADEASLAVRMEGMGQVITYFQTLIAERRANPDPDAQDIVSAALNWKIDGEPVKDEDLLNCMLLLFMAGLDTVANQMSYSMLHLATHPDDRARIVADPSVIPNAVEEFLRVYPIVQTARKATRDMEFHGCKVKAGDMALFPLAAAGRDETMFPDARKVDLDRGITRHISFSAGPHRCLGSHLARQELAIIIEEWHKRIPNYTLAGETSEHGGGVIGIDTLKLRWDS</sequence>
<evidence type="ECO:0000256" key="5">
    <source>
        <dbReference type="ARBA" id="ARBA00023004"/>
    </source>
</evidence>
<dbReference type="OrthoDB" id="3599725at2"/>
<evidence type="ECO:0000313" key="9">
    <source>
        <dbReference type="Proteomes" id="UP000006265"/>
    </source>
</evidence>
<dbReference type="InterPro" id="IPR036396">
    <property type="entry name" value="Cyt_P450_sf"/>
</dbReference>
<dbReference type="GO" id="GO:0020037">
    <property type="term" value="F:heme binding"/>
    <property type="evidence" value="ECO:0007669"/>
    <property type="project" value="InterPro"/>
</dbReference>
<accession>K5B878</accession>
<dbReference type="Proteomes" id="UP000006265">
    <property type="component" value="Unassembled WGS sequence"/>
</dbReference>
<dbReference type="InterPro" id="IPR002397">
    <property type="entry name" value="Cyt_P450_B"/>
</dbReference>
<evidence type="ECO:0000313" key="8">
    <source>
        <dbReference type="EMBL" id="EKF23223.1"/>
    </source>
</evidence>
<dbReference type="STRING" id="1122247.GCA_000379865_03777"/>
<keyword evidence="6 7" id="KW-0503">Monooxygenase</keyword>
<keyword evidence="3 7" id="KW-0479">Metal-binding</keyword>
<evidence type="ECO:0000256" key="7">
    <source>
        <dbReference type="RuleBase" id="RU000461"/>
    </source>
</evidence>
<reference evidence="8 9" key="1">
    <citation type="journal article" date="2012" name="J. Bacteriol.">
        <title>Genome sequence of Mycobacterium hassiacum DSM 44199, a rare source of heat-stable mycobacterial proteins.</title>
        <authorList>
            <person name="Tiago I."/>
            <person name="Maranha A."/>
            <person name="Mendes V."/>
            <person name="Alarico S."/>
            <person name="Moynihan P.J."/>
            <person name="Clarke A.J."/>
            <person name="Macedo-Ribeiro S."/>
            <person name="Pereira P.J."/>
            <person name="Empadinhas N."/>
        </authorList>
    </citation>
    <scope>NUCLEOTIDE SEQUENCE [LARGE SCALE GENOMIC DNA]</scope>
    <source>
        <strain evidence="9">DSM 44199 / CIP 105218 / JCM 12690 / 3849</strain>
    </source>
</reference>
<keyword evidence="2 7" id="KW-0349">Heme</keyword>
<keyword evidence="9" id="KW-1185">Reference proteome</keyword>
<dbReference type="PROSITE" id="PS00086">
    <property type="entry name" value="CYTOCHROME_P450"/>
    <property type="match status" value="1"/>
</dbReference>
<dbReference type="PRINTS" id="PR00385">
    <property type="entry name" value="P450"/>
</dbReference>
<evidence type="ECO:0000256" key="4">
    <source>
        <dbReference type="ARBA" id="ARBA00023002"/>
    </source>
</evidence>
<comment type="caution">
    <text evidence="8">The sequence shown here is derived from an EMBL/GenBank/DDBJ whole genome shotgun (WGS) entry which is preliminary data.</text>
</comment>
<keyword evidence="4 7" id="KW-0560">Oxidoreductase</keyword>
<dbReference type="SUPFAM" id="SSF48264">
    <property type="entry name" value="Cytochrome P450"/>
    <property type="match status" value="1"/>
</dbReference>
<gene>
    <name evidence="8" type="ORF">C731_2767</name>
</gene>
<dbReference type="GO" id="GO:0016705">
    <property type="term" value="F:oxidoreductase activity, acting on paired donors, with incorporation or reduction of molecular oxygen"/>
    <property type="evidence" value="ECO:0007669"/>
    <property type="project" value="InterPro"/>
</dbReference>